<dbReference type="InterPro" id="IPR001789">
    <property type="entry name" value="Sig_transdc_resp-reg_receiver"/>
</dbReference>
<dbReference type="PROSITE" id="PS50110">
    <property type="entry name" value="RESPONSE_REGULATORY"/>
    <property type="match status" value="1"/>
</dbReference>
<protein>
    <submittedName>
        <fullName evidence="3">Response regulator receiver protein</fullName>
    </submittedName>
</protein>
<dbReference type="Gene3D" id="3.40.50.2300">
    <property type="match status" value="1"/>
</dbReference>
<reference evidence="4" key="1">
    <citation type="journal article" date="2011" name="J. Bacteriol.">
        <title>Genome sequences of eight morphologically diverse alphaproteobacteria.</title>
        <authorList>
            <consortium name="US DOE Joint Genome Institute"/>
            <person name="Brown P.J."/>
            <person name="Kysela D.T."/>
            <person name="Buechlein A."/>
            <person name="Hemmerich C."/>
            <person name="Brun Y.V."/>
        </authorList>
    </citation>
    <scope>NUCLEOTIDE SEQUENCE [LARGE SCALE GENOMIC DNA]</scope>
    <source>
        <strain evidence="4">ATCC 49814 / DSM 5838 / IFAM 1418</strain>
    </source>
</reference>
<dbReference type="HOGENOM" id="CLU_1862435_0_0_5"/>
<dbReference type="GO" id="GO:0000160">
    <property type="term" value="P:phosphorelay signal transduction system"/>
    <property type="evidence" value="ECO:0007669"/>
    <property type="project" value="InterPro"/>
</dbReference>
<dbReference type="EMBL" id="CP001678">
    <property type="protein sequence ID" value="ACT58383.1"/>
    <property type="molecule type" value="Genomic_DNA"/>
</dbReference>
<name>C6XP97_HIRBI</name>
<keyword evidence="4" id="KW-1185">Reference proteome</keyword>
<dbReference type="InterPro" id="IPR011006">
    <property type="entry name" value="CheY-like_superfamily"/>
</dbReference>
<evidence type="ECO:0000259" key="2">
    <source>
        <dbReference type="PROSITE" id="PS50110"/>
    </source>
</evidence>
<evidence type="ECO:0000256" key="1">
    <source>
        <dbReference type="PROSITE-ProRule" id="PRU00169"/>
    </source>
</evidence>
<organism evidence="3 4">
    <name type="scientific">Hirschia baltica (strain ATCC 49814 / DSM 5838 / IFAM 1418)</name>
    <dbReference type="NCBI Taxonomy" id="582402"/>
    <lineage>
        <taxon>Bacteria</taxon>
        <taxon>Pseudomonadati</taxon>
        <taxon>Pseudomonadota</taxon>
        <taxon>Alphaproteobacteria</taxon>
        <taxon>Hyphomonadales</taxon>
        <taxon>Hyphomonadaceae</taxon>
        <taxon>Hirschia</taxon>
    </lineage>
</organism>
<feature type="domain" description="Response regulatory" evidence="2">
    <location>
        <begin position="27"/>
        <end position="137"/>
    </location>
</feature>
<gene>
    <name evidence="3" type="ordered locus">Hbal_0684</name>
</gene>
<dbReference type="KEGG" id="hba:Hbal_0684"/>
<accession>C6XP97</accession>
<dbReference type="Proteomes" id="UP000002745">
    <property type="component" value="Chromosome"/>
</dbReference>
<dbReference type="AlphaFoldDB" id="C6XP97"/>
<dbReference type="SUPFAM" id="SSF52172">
    <property type="entry name" value="CheY-like"/>
    <property type="match status" value="1"/>
</dbReference>
<sequence>MRETCVAPNGTVYEKFVVPKRDSKKSSVLIFSSSIEMIRMLRDMLRTSDIQYVVVSSNVEELKVKCFAYRFGTIIINDGVGIDATDIITYICDYKTSADPFVQVLFASSHCSETLMKKVVRTGYDGILSVPFSKTRL</sequence>
<comment type="caution">
    <text evidence="1">Lacks conserved residue(s) required for the propagation of feature annotation.</text>
</comment>
<evidence type="ECO:0000313" key="3">
    <source>
        <dbReference type="EMBL" id="ACT58383.1"/>
    </source>
</evidence>
<evidence type="ECO:0000313" key="4">
    <source>
        <dbReference type="Proteomes" id="UP000002745"/>
    </source>
</evidence>
<dbReference type="eggNOG" id="COG3706">
    <property type="taxonomic scope" value="Bacteria"/>
</dbReference>
<proteinExistence type="predicted"/>